<comment type="pathway">
    <text evidence="1">Glycolipid biosynthesis; glycosylphosphatidylinositol-anchor biosynthesis.</text>
</comment>
<organism evidence="5 6">
    <name type="scientific">Dendroctonus ponderosae</name>
    <name type="common">Mountain pine beetle</name>
    <dbReference type="NCBI Taxonomy" id="77166"/>
    <lineage>
        <taxon>Eukaryota</taxon>
        <taxon>Metazoa</taxon>
        <taxon>Ecdysozoa</taxon>
        <taxon>Arthropoda</taxon>
        <taxon>Hexapoda</taxon>
        <taxon>Insecta</taxon>
        <taxon>Pterygota</taxon>
        <taxon>Neoptera</taxon>
        <taxon>Endopterygota</taxon>
        <taxon>Coleoptera</taxon>
        <taxon>Polyphaga</taxon>
        <taxon>Cucujiformia</taxon>
        <taxon>Curculionidae</taxon>
        <taxon>Scolytinae</taxon>
        <taxon>Dendroctonus</taxon>
    </lineage>
</organism>
<dbReference type="AlphaFoldDB" id="A0AAR5Q2H0"/>
<dbReference type="EnsemblMetazoa" id="XM_019911858.1">
    <property type="protein sequence ID" value="XP_019767417.1"/>
    <property type="gene ID" value="LOC109542581"/>
</dbReference>
<dbReference type="PANTHER" id="PTHR15231">
    <property type="entry name" value="PHOSPHATIDYLINOSITOL N-ACETYLGLUCOSAMINYLTRANSFERASE SUBUNIT H"/>
    <property type="match status" value="1"/>
</dbReference>
<dbReference type="Proteomes" id="UP000019118">
    <property type="component" value="Unassembled WGS sequence"/>
</dbReference>
<feature type="transmembrane region" description="Helical" evidence="3">
    <location>
        <begin position="27"/>
        <end position="46"/>
    </location>
</feature>
<dbReference type="KEGG" id="dpa:109545013"/>
<evidence type="ECO:0000259" key="4">
    <source>
        <dbReference type="Pfam" id="PF10181"/>
    </source>
</evidence>
<dbReference type="GeneID" id="109545013"/>
<keyword evidence="3" id="KW-0472">Membrane</keyword>
<reference evidence="5" key="2">
    <citation type="submission" date="2024-08" db="UniProtKB">
        <authorList>
            <consortium name="EnsemblMetazoa"/>
        </authorList>
    </citation>
    <scope>IDENTIFICATION</scope>
</reference>
<comment type="similarity">
    <text evidence="2">Belongs to the PIGH family.</text>
</comment>
<dbReference type="InterPro" id="IPR019328">
    <property type="entry name" value="PIGH-H_dom"/>
</dbReference>
<name>A0AAR5Q2H0_DENPD</name>
<dbReference type="GO" id="GO:0000506">
    <property type="term" value="C:glycosylphosphatidylinositol-N-acetylglucosaminyltransferase (GPI-GnT) complex"/>
    <property type="evidence" value="ECO:0007669"/>
    <property type="project" value="InterPro"/>
</dbReference>
<evidence type="ECO:0000256" key="3">
    <source>
        <dbReference type="SAM" id="Phobius"/>
    </source>
</evidence>
<dbReference type="EnsemblMetazoa" id="XM_019915493.1">
    <property type="protein sequence ID" value="XP_019771052.1"/>
    <property type="gene ID" value="LOC109545013"/>
</dbReference>
<evidence type="ECO:0000313" key="5">
    <source>
        <dbReference type="EnsemblMetazoa" id="XP_019767417.1"/>
    </source>
</evidence>
<accession>A0AAR5Q2H0</accession>
<keyword evidence="3" id="KW-0812">Transmembrane</keyword>
<dbReference type="RefSeq" id="XP_019771052.1">
    <property type="nucleotide sequence ID" value="XM_019915493.2"/>
</dbReference>
<feature type="domain" description="Phosphatidylinositol N-acetylglucosaminyltransferase subunit H conserved" evidence="4">
    <location>
        <begin position="77"/>
        <end position="140"/>
    </location>
</feature>
<keyword evidence="3" id="KW-1133">Transmembrane helix</keyword>
<dbReference type="GO" id="GO:0006506">
    <property type="term" value="P:GPI anchor biosynthetic process"/>
    <property type="evidence" value="ECO:0007669"/>
    <property type="project" value="InterPro"/>
</dbReference>
<evidence type="ECO:0000256" key="1">
    <source>
        <dbReference type="ARBA" id="ARBA00004687"/>
    </source>
</evidence>
<evidence type="ECO:0000256" key="2">
    <source>
        <dbReference type="ARBA" id="ARBA00009610"/>
    </source>
</evidence>
<evidence type="ECO:0000313" key="6">
    <source>
        <dbReference type="Proteomes" id="UP000019118"/>
    </source>
</evidence>
<dbReference type="InterPro" id="IPR044215">
    <property type="entry name" value="PIG-H"/>
</dbReference>
<dbReference type="Pfam" id="PF10181">
    <property type="entry name" value="PIG-H"/>
    <property type="match status" value="1"/>
</dbReference>
<keyword evidence="6" id="KW-1185">Reference proteome</keyword>
<reference evidence="6" key="1">
    <citation type="journal article" date="2013" name="Genome Biol.">
        <title>Draft genome of the mountain pine beetle, Dendroctonus ponderosae Hopkins, a major forest pest.</title>
        <authorList>
            <person name="Keeling C.I."/>
            <person name="Yuen M.M."/>
            <person name="Liao N.Y."/>
            <person name="Docking T.R."/>
            <person name="Chan S.K."/>
            <person name="Taylor G.A."/>
            <person name="Palmquist D.L."/>
            <person name="Jackman S.D."/>
            <person name="Nguyen A."/>
            <person name="Li M."/>
            <person name="Henderson H."/>
            <person name="Janes J.K."/>
            <person name="Zhao Y."/>
            <person name="Pandoh P."/>
            <person name="Moore R."/>
            <person name="Sperling F.A."/>
            <person name="Huber D.P."/>
            <person name="Birol I."/>
            <person name="Jones S.J."/>
            <person name="Bohlmann J."/>
        </authorList>
    </citation>
    <scope>NUCLEOTIDE SEQUENCE</scope>
</reference>
<dbReference type="PANTHER" id="PTHR15231:SF1">
    <property type="entry name" value="PHOSPHATIDYLINOSITOL N-ACETYLGLUCOSAMINYLTRANSFERASE SUBUNIT H"/>
    <property type="match status" value="1"/>
</dbReference>
<protein>
    <recommendedName>
        <fullName evidence="4">Phosphatidylinositol N-acetylglucosaminyltransferase subunit H conserved domain-containing protein</fullName>
    </recommendedName>
</protein>
<sequence>MGKLISIQVEKSLGCLSVALSHNAERFSLKQTAVVMGFLCFLIVNLPSFSPLYAVPLLIVLAWLLCKALLSVREENLLIVKGLGYQTCSKFAFRKTALYIPYEQVQKVFINEVILRHKVVHVLSLIVHEGSNQQKLIPLFTETLPKLHCLEMIYRHIKHFENS</sequence>
<proteinExistence type="inferred from homology"/>